<dbReference type="Pfam" id="PF01595">
    <property type="entry name" value="CNNM"/>
    <property type="match status" value="1"/>
</dbReference>
<dbReference type="PANTHER" id="PTHR22777">
    <property type="entry name" value="HEMOLYSIN-RELATED"/>
    <property type="match status" value="1"/>
</dbReference>
<dbReference type="SUPFAM" id="SSF56176">
    <property type="entry name" value="FAD-binding/transporter-associated domain-like"/>
    <property type="match status" value="1"/>
</dbReference>
<dbReference type="Gene3D" id="3.10.580.10">
    <property type="entry name" value="CBS-domain"/>
    <property type="match status" value="1"/>
</dbReference>
<reference evidence="13" key="1">
    <citation type="journal article" date="2019" name="Int. J. Syst. Evol. Microbiol.">
        <title>The Global Catalogue of Microorganisms (GCM) 10K type strain sequencing project: providing services to taxonomists for standard genome sequencing and annotation.</title>
        <authorList>
            <consortium name="The Broad Institute Genomics Platform"/>
            <consortium name="The Broad Institute Genome Sequencing Center for Infectious Disease"/>
            <person name="Wu L."/>
            <person name="Ma J."/>
        </authorList>
    </citation>
    <scope>NUCLEOTIDE SEQUENCE [LARGE SCALE GENOMIC DNA]</scope>
    <source>
        <strain evidence="13">DT28</strain>
    </source>
</reference>
<evidence type="ECO:0000259" key="10">
    <source>
        <dbReference type="PROSITE" id="PS51371"/>
    </source>
</evidence>
<feature type="transmembrane region" description="Helical" evidence="9">
    <location>
        <begin position="95"/>
        <end position="119"/>
    </location>
</feature>
<evidence type="ECO:0000313" key="13">
    <source>
        <dbReference type="Proteomes" id="UP001595962"/>
    </source>
</evidence>
<dbReference type="SMART" id="SM01091">
    <property type="entry name" value="CorC_HlyC"/>
    <property type="match status" value="1"/>
</dbReference>
<feature type="domain" description="CBS" evidence="10">
    <location>
        <begin position="215"/>
        <end position="276"/>
    </location>
</feature>
<dbReference type="PROSITE" id="PS51846">
    <property type="entry name" value="CNNM"/>
    <property type="match status" value="1"/>
</dbReference>
<dbReference type="PANTHER" id="PTHR22777:SF17">
    <property type="entry name" value="UPF0053 PROTEIN SLL0260"/>
    <property type="match status" value="1"/>
</dbReference>
<dbReference type="Pfam" id="PF00571">
    <property type="entry name" value="CBS"/>
    <property type="match status" value="2"/>
</dbReference>
<dbReference type="EMBL" id="JBHSGB010000002">
    <property type="protein sequence ID" value="MFC4653859.1"/>
    <property type="molecule type" value="Genomic_DNA"/>
</dbReference>
<comment type="caution">
    <text evidence="12">The sequence shown here is derived from an EMBL/GenBank/DDBJ whole genome shotgun (WGS) entry which is preliminary data.</text>
</comment>
<evidence type="ECO:0000256" key="1">
    <source>
        <dbReference type="ARBA" id="ARBA00004141"/>
    </source>
</evidence>
<keyword evidence="5 7" id="KW-0129">CBS domain</keyword>
<evidence type="ECO:0000256" key="6">
    <source>
        <dbReference type="ARBA" id="ARBA00023136"/>
    </source>
</evidence>
<keyword evidence="13" id="KW-1185">Reference proteome</keyword>
<keyword evidence="6 8" id="KW-0472">Membrane</keyword>
<evidence type="ECO:0000256" key="7">
    <source>
        <dbReference type="PROSITE-ProRule" id="PRU00703"/>
    </source>
</evidence>
<proteinExistence type="predicted"/>
<dbReference type="InterPro" id="IPR005170">
    <property type="entry name" value="Transptr-assoc_dom"/>
</dbReference>
<protein>
    <submittedName>
        <fullName evidence="12">Hemolysin family protein</fullName>
    </submittedName>
</protein>
<dbReference type="InterPro" id="IPR046342">
    <property type="entry name" value="CBS_dom_sf"/>
</dbReference>
<dbReference type="Pfam" id="PF03471">
    <property type="entry name" value="CorC_HlyC"/>
    <property type="match status" value="1"/>
</dbReference>
<evidence type="ECO:0000256" key="3">
    <source>
        <dbReference type="ARBA" id="ARBA00022737"/>
    </source>
</evidence>
<dbReference type="InterPro" id="IPR016169">
    <property type="entry name" value="FAD-bd_PCMH_sub2"/>
</dbReference>
<comment type="subcellular location">
    <subcellularLocation>
        <location evidence="1">Membrane</location>
        <topology evidence="1">Multi-pass membrane protein</topology>
    </subcellularLocation>
</comment>
<dbReference type="Proteomes" id="UP001595962">
    <property type="component" value="Unassembled WGS sequence"/>
</dbReference>
<evidence type="ECO:0000256" key="5">
    <source>
        <dbReference type="ARBA" id="ARBA00023122"/>
    </source>
</evidence>
<dbReference type="InterPro" id="IPR036318">
    <property type="entry name" value="FAD-bd_PCMH-like_sf"/>
</dbReference>
<keyword evidence="4 8" id="KW-1133">Transmembrane helix</keyword>
<evidence type="ECO:0000259" key="11">
    <source>
        <dbReference type="PROSITE" id="PS51846"/>
    </source>
</evidence>
<organism evidence="12 13">
    <name type="scientific">Rheinheimera marina</name>
    <dbReference type="NCBI Taxonomy" id="1774958"/>
    <lineage>
        <taxon>Bacteria</taxon>
        <taxon>Pseudomonadati</taxon>
        <taxon>Pseudomonadota</taxon>
        <taxon>Gammaproteobacteria</taxon>
        <taxon>Chromatiales</taxon>
        <taxon>Chromatiaceae</taxon>
        <taxon>Rheinheimera</taxon>
    </lineage>
</organism>
<keyword evidence="2 8" id="KW-0812">Transmembrane</keyword>
<sequence>MEIFILVGLIVLNGIFAMSEIALVTARKSRLTALAHGGSSSAKIALKLAEDPTQFLSTVQIGITSIGILNGIFGESILAEPFSIWLQSYGMPLNIASVLSTVLVVIVVTYVSIVVGELVPKRVGQVSAETIACLIAKPMALLAVVTKPFVWMLSGSTHALMRLLGFNQQMGDNVTHEDIQALLQEGSSAGVIEHSEHAMVKNVFRLDERSISSLMVPRSDIIFLDVNQPLEENLKRVMQSPHSRFPICRNNIDDVVGIVSAKQLLAQSIAGKNIQIATLAKPVNFVPDSLSGMELLDHFRTSGSQMVFVVDEYGDLKGMVTLQDMMDALTGEFEQQDDDEKMVIRREDGSLLLDGLLPVIDLKDTLDIKQLPEEDEGRYQTLNGLLMYQLGRIPQTTDVLEIAGWRLEILDMDGKRVDKVLAEKLPEQMLDEDLMD</sequence>
<feature type="transmembrane region" description="Helical" evidence="9">
    <location>
        <begin position="131"/>
        <end position="153"/>
    </location>
</feature>
<feature type="domain" description="CBS" evidence="10">
    <location>
        <begin position="279"/>
        <end position="340"/>
    </location>
</feature>
<dbReference type="RefSeq" id="WP_337879893.1">
    <property type="nucleotide sequence ID" value="NZ_JBHSGB010000002.1"/>
</dbReference>
<evidence type="ECO:0000256" key="9">
    <source>
        <dbReference type="SAM" id="Phobius"/>
    </source>
</evidence>
<dbReference type="Gene3D" id="3.30.465.10">
    <property type="match status" value="1"/>
</dbReference>
<evidence type="ECO:0000256" key="8">
    <source>
        <dbReference type="PROSITE-ProRule" id="PRU01193"/>
    </source>
</evidence>
<feature type="domain" description="CNNM transmembrane" evidence="11">
    <location>
        <begin position="1"/>
        <end position="196"/>
    </location>
</feature>
<dbReference type="InterPro" id="IPR000644">
    <property type="entry name" value="CBS_dom"/>
</dbReference>
<keyword evidence="3" id="KW-0677">Repeat</keyword>
<dbReference type="PROSITE" id="PS51371">
    <property type="entry name" value="CBS"/>
    <property type="match status" value="2"/>
</dbReference>
<dbReference type="InterPro" id="IPR002550">
    <property type="entry name" value="CNNM"/>
</dbReference>
<dbReference type="SUPFAM" id="SSF54631">
    <property type="entry name" value="CBS-domain pair"/>
    <property type="match status" value="1"/>
</dbReference>
<evidence type="ECO:0000256" key="2">
    <source>
        <dbReference type="ARBA" id="ARBA00022692"/>
    </source>
</evidence>
<evidence type="ECO:0000313" key="12">
    <source>
        <dbReference type="EMBL" id="MFC4653859.1"/>
    </source>
</evidence>
<evidence type="ECO:0000256" key="4">
    <source>
        <dbReference type="ARBA" id="ARBA00022989"/>
    </source>
</evidence>
<dbReference type="InterPro" id="IPR044751">
    <property type="entry name" value="Ion_transp-like_CBS"/>
</dbReference>
<name>A0ABV9JIF3_9GAMM</name>
<gene>
    <name evidence="12" type="ORF">ACFO3I_02350</name>
</gene>
<accession>A0ABV9JIF3</accession>
<dbReference type="CDD" id="cd04590">
    <property type="entry name" value="CBS_pair_CorC_HlyC_assoc"/>
    <property type="match status" value="1"/>
</dbReference>